<sequence>MHISRACHDRKAARLRISALPALLAGAMAAGAVHAQCASGAAAAPAPRLLVERFISADCAPCWSEPRGALSPAADALVLDWIVPTAQGDAAALATAAVREAEARLAELGRAAPMDTDTHITDLPARPAARLRISSGLPVGDYVGVTLRLQAAARAAGTYRMRVVLYEAVAAGAEDSPIGRNVVRNAFESAWNKREQLSKQEREEWLEVRAMRIPEGAQPERLRVLAWVQDGAGRILAAAQPRCD</sequence>
<keyword evidence="1" id="KW-0732">Signal</keyword>
<dbReference type="KEGG" id="mela:C6568_14025"/>
<keyword evidence="3" id="KW-1185">Reference proteome</keyword>
<dbReference type="EMBL" id="CP027667">
    <property type="protein sequence ID" value="AVO51141.1"/>
    <property type="molecule type" value="Genomic_DNA"/>
</dbReference>
<dbReference type="RefSeq" id="WP_106685528.1">
    <property type="nucleotide sequence ID" value="NZ_CP027667.1"/>
</dbReference>
<evidence type="ECO:0008006" key="4">
    <source>
        <dbReference type="Google" id="ProtNLM"/>
    </source>
</evidence>
<feature type="chain" id="PRO_5015321362" description="DUF1223 domain-containing protein" evidence="1">
    <location>
        <begin position="36"/>
        <end position="244"/>
    </location>
</feature>
<gene>
    <name evidence="2" type="ORF">C6568_14025</name>
</gene>
<protein>
    <recommendedName>
        <fullName evidence="4">DUF1223 domain-containing protein</fullName>
    </recommendedName>
</protein>
<proteinExistence type="predicted"/>
<name>A0A2R3QH92_9BURK</name>
<reference evidence="2 3" key="1">
    <citation type="submission" date="2018-03" db="EMBL/GenBank/DDBJ databases">
        <title>Genome sequencing of Melaminivora sp.</title>
        <authorList>
            <person name="Kim S.-J."/>
            <person name="Heo J."/>
            <person name="Ahn J.-H."/>
            <person name="Kwon S.-W."/>
        </authorList>
    </citation>
    <scope>NUCLEOTIDE SEQUENCE [LARGE SCALE GENOMIC DNA]</scope>
    <source>
        <strain evidence="2 3">SC2-9</strain>
    </source>
</reference>
<dbReference type="OrthoDB" id="8894809at2"/>
<accession>A0A2R3QH92</accession>
<evidence type="ECO:0000256" key="1">
    <source>
        <dbReference type="SAM" id="SignalP"/>
    </source>
</evidence>
<evidence type="ECO:0000313" key="2">
    <source>
        <dbReference type="EMBL" id="AVO51141.1"/>
    </source>
</evidence>
<dbReference type="AlphaFoldDB" id="A0A2R3QH92"/>
<evidence type="ECO:0000313" key="3">
    <source>
        <dbReference type="Proteomes" id="UP000237925"/>
    </source>
</evidence>
<feature type="signal peptide" evidence="1">
    <location>
        <begin position="1"/>
        <end position="35"/>
    </location>
</feature>
<organism evidence="2 3">
    <name type="scientific">Melaminivora suipulveris</name>
    <dbReference type="NCBI Taxonomy" id="2109913"/>
    <lineage>
        <taxon>Bacteria</taxon>
        <taxon>Pseudomonadati</taxon>
        <taxon>Pseudomonadota</taxon>
        <taxon>Betaproteobacteria</taxon>
        <taxon>Burkholderiales</taxon>
        <taxon>Comamonadaceae</taxon>
        <taxon>Melaminivora</taxon>
    </lineage>
</organism>
<dbReference type="Proteomes" id="UP000237925">
    <property type="component" value="Chromosome"/>
</dbReference>